<evidence type="ECO:0000313" key="2">
    <source>
        <dbReference type="EMBL" id="HIS71221.1"/>
    </source>
</evidence>
<dbReference type="AlphaFoldDB" id="A0A9D1FGK4"/>
<accession>A0A9D1FGK4</accession>
<reference evidence="2" key="1">
    <citation type="submission" date="2020-10" db="EMBL/GenBank/DDBJ databases">
        <authorList>
            <person name="Gilroy R."/>
        </authorList>
    </citation>
    <scope>NUCLEOTIDE SEQUENCE</scope>
    <source>
        <strain evidence="2">ChiGjej3B3-5194</strain>
    </source>
</reference>
<gene>
    <name evidence="2" type="ORF">IAD02_04540</name>
</gene>
<name>A0A9D1FGK4_9PROT</name>
<dbReference type="EMBL" id="DVJI01000013">
    <property type="protein sequence ID" value="HIS71221.1"/>
    <property type="molecule type" value="Genomic_DNA"/>
</dbReference>
<dbReference type="Proteomes" id="UP000886742">
    <property type="component" value="Unassembled WGS sequence"/>
</dbReference>
<evidence type="ECO:0000313" key="3">
    <source>
        <dbReference type="Proteomes" id="UP000886742"/>
    </source>
</evidence>
<protein>
    <recommendedName>
        <fullName evidence="4">Autotransporter outer membrane beta-barrel domain-containing protein</fullName>
    </recommendedName>
</protein>
<organism evidence="2 3">
    <name type="scientific">Candidatus Enterousia intestinigallinarum</name>
    <dbReference type="NCBI Taxonomy" id="2840790"/>
    <lineage>
        <taxon>Bacteria</taxon>
        <taxon>Pseudomonadati</taxon>
        <taxon>Pseudomonadota</taxon>
        <taxon>Alphaproteobacteria</taxon>
        <taxon>Candidatus Enterousia</taxon>
    </lineage>
</organism>
<evidence type="ECO:0000256" key="1">
    <source>
        <dbReference type="SAM" id="SignalP"/>
    </source>
</evidence>
<keyword evidence="1" id="KW-0732">Signal</keyword>
<proteinExistence type="predicted"/>
<reference evidence="2" key="2">
    <citation type="journal article" date="2021" name="PeerJ">
        <title>Extensive microbial diversity within the chicken gut microbiome revealed by metagenomics and culture.</title>
        <authorList>
            <person name="Gilroy R."/>
            <person name="Ravi A."/>
            <person name="Getino M."/>
            <person name="Pursley I."/>
            <person name="Horton D.L."/>
            <person name="Alikhan N.F."/>
            <person name="Baker D."/>
            <person name="Gharbi K."/>
            <person name="Hall N."/>
            <person name="Watson M."/>
            <person name="Adriaenssens E.M."/>
            <person name="Foster-Nyarko E."/>
            <person name="Jarju S."/>
            <person name="Secka A."/>
            <person name="Antonio M."/>
            <person name="Oren A."/>
            <person name="Chaudhuri R.R."/>
            <person name="La Ragione R."/>
            <person name="Hildebrand F."/>
            <person name="Pallen M.J."/>
        </authorList>
    </citation>
    <scope>NUCLEOTIDE SEQUENCE</scope>
    <source>
        <strain evidence="2">ChiGjej3B3-5194</strain>
    </source>
</reference>
<comment type="caution">
    <text evidence="2">The sequence shown here is derived from an EMBL/GenBank/DDBJ whole genome shotgun (WGS) entry which is preliminary data.</text>
</comment>
<feature type="signal peptide" evidence="1">
    <location>
        <begin position="1"/>
        <end position="23"/>
    </location>
</feature>
<sequence>MGKGWIFLFICAVVSVVPDVADAAVDYIGSDIRGDVWNIENNTVIADSVVVDVNQVNVINSLVLTNAGTINGRVNVCDGCDVYVQNTGNINAMFDATGDNSSVIQLVRNNADLNPLGVAGKYEIIVESANRVSWFGLRNMSGDADRIVLYNSVLDLDDGGARMFPAADAPDIELRGNVTLYADDLSVFGNGPIMSNVYGDGTISIYSENTNPLYRVAARISDNALYVDVVRDTDYFKILQNDAGMFLNSIRVENPDDKLIAALDRATTMAELESIMSRTVRMNPIRMMDAVRTFNMFEMIEVATLSDGVGVAPIFLYSDDFNAFGVGADVSFDISRNLKIAASVYAVTMDFTNDLDEYKIALYGGNVHIAYFYNSIFARGVAGATISKFDVGAVFDNGEIVLNPNGVSMYAVADFGIGFAPLENFTVAPFVRVGADYAKILSASDLEIFTGAGADLIFNIADGYDIEYNYGIRISGDVSGRLDTSLRLGVTSIADRAGGNISLGIIYDNDAIGYKVGVGVGIKF</sequence>
<feature type="chain" id="PRO_5039567206" description="Autotransporter outer membrane beta-barrel domain-containing protein" evidence="1">
    <location>
        <begin position="24"/>
        <end position="524"/>
    </location>
</feature>
<evidence type="ECO:0008006" key="4">
    <source>
        <dbReference type="Google" id="ProtNLM"/>
    </source>
</evidence>